<gene>
    <name evidence="10" type="ORF">IV52_GL000632</name>
</gene>
<evidence type="ECO:0000256" key="6">
    <source>
        <dbReference type="ARBA" id="ARBA00022839"/>
    </source>
</evidence>
<keyword evidence="3" id="KW-0235">DNA replication</keyword>
<evidence type="ECO:0000259" key="9">
    <source>
        <dbReference type="PROSITE" id="PS50172"/>
    </source>
</evidence>
<dbReference type="GO" id="GO:0008408">
    <property type="term" value="F:3'-5' exonuclease activity"/>
    <property type="evidence" value="ECO:0007669"/>
    <property type="project" value="TreeGrafter"/>
</dbReference>
<keyword evidence="7" id="KW-0239">DNA-directed DNA polymerase</keyword>
<evidence type="ECO:0000256" key="2">
    <source>
        <dbReference type="ARBA" id="ARBA00022695"/>
    </source>
</evidence>
<sequence length="315" mass="36094">MMKKIKQPLYDYVVLDIETTGLKKERDEIIQVSAVKFKQDQELDYLDTLIKPVHKQISPFIENLTGISNSDVDNAPEITEIIPKLNDFIGDQPLIGHNVMFDLSFLKYNGLNLPKLEFVDTLDIAQAAQNQLKLPNTKLETLKNYFGIDNRSHNSLNDVKTTAVVYQKLRDAGYLQKPSRPKFRQWKSKDYFYDQFDNSLSKNEINKKRALFGNQLIDKLVVPENKSKLKDQIFVFTGDLKQLPREQAQKIVEGEGGIIKKSVVLKTDYVVVGIENPAVVVDGKSTKQRRAEELNATKGKNIQIITEEQFMNMIQ</sequence>
<dbReference type="InterPro" id="IPR001357">
    <property type="entry name" value="BRCT_dom"/>
</dbReference>
<keyword evidence="11" id="KW-1185">Reference proteome</keyword>
<dbReference type="Pfam" id="PF00929">
    <property type="entry name" value="RNase_T"/>
    <property type="match status" value="1"/>
</dbReference>
<dbReference type="InterPro" id="IPR036397">
    <property type="entry name" value="RNaseH_sf"/>
</dbReference>
<dbReference type="CDD" id="cd17748">
    <property type="entry name" value="BRCT_DNA_ligase_like"/>
    <property type="match status" value="1"/>
</dbReference>
<dbReference type="CDD" id="cd06127">
    <property type="entry name" value="DEDDh"/>
    <property type="match status" value="1"/>
</dbReference>
<dbReference type="GO" id="GO:0003887">
    <property type="term" value="F:DNA-directed DNA polymerase activity"/>
    <property type="evidence" value="ECO:0007669"/>
    <property type="project" value="UniProtKB-KW"/>
</dbReference>
<dbReference type="SUPFAM" id="SSF53098">
    <property type="entry name" value="Ribonuclease H-like"/>
    <property type="match status" value="1"/>
</dbReference>
<dbReference type="STRING" id="53444.AYR59_06660"/>
<dbReference type="EMBL" id="JQBT01000032">
    <property type="protein sequence ID" value="KRN79225.1"/>
    <property type="molecule type" value="Genomic_DNA"/>
</dbReference>
<proteinExistence type="predicted"/>
<accession>A0A0R2JQ30</accession>
<dbReference type="Proteomes" id="UP000051565">
    <property type="component" value="Unassembled WGS sequence"/>
</dbReference>
<evidence type="ECO:0000256" key="1">
    <source>
        <dbReference type="ARBA" id="ARBA00022679"/>
    </source>
</evidence>
<keyword evidence="1" id="KW-0808">Transferase</keyword>
<dbReference type="OrthoDB" id="9776650at2"/>
<evidence type="ECO:0000256" key="3">
    <source>
        <dbReference type="ARBA" id="ARBA00022705"/>
    </source>
</evidence>
<dbReference type="NCBIfam" id="TIGR00573">
    <property type="entry name" value="dnaq"/>
    <property type="match status" value="1"/>
</dbReference>
<keyword evidence="5" id="KW-0378">Hydrolase</keyword>
<protein>
    <recommendedName>
        <fullName evidence="8">DNA polymerase III polC-type</fullName>
    </recommendedName>
</protein>
<dbReference type="SUPFAM" id="SSF52113">
    <property type="entry name" value="BRCT domain"/>
    <property type="match status" value="1"/>
</dbReference>
<dbReference type="PANTHER" id="PTHR30231:SF4">
    <property type="entry name" value="PROTEIN NEN2"/>
    <property type="match status" value="1"/>
</dbReference>
<organism evidence="10 11">
    <name type="scientific">Fructilactobacillus lindneri DSM 20690 = JCM 11027</name>
    <dbReference type="NCBI Taxonomy" id="1122148"/>
    <lineage>
        <taxon>Bacteria</taxon>
        <taxon>Bacillati</taxon>
        <taxon>Bacillota</taxon>
        <taxon>Bacilli</taxon>
        <taxon>Lactobacillales</taxon>
        <taxon>Lactobacillaceae</taxon>
        <taxon>Fructilactobacillus</taxon>
    </lineage>
</organism>
<name>A0A0R2JQ30_9LACO</name>
<reference evidence="10 11" key="1">
    <citation type="journal article" date="2015" name="Genome Announc.">
        <title>Expanding the biotechnology potential of lactobacilli through comparative genomics of 213 strains and associated genera.</title>
        <authorList>
            <person name="Sun Z."/>
            <person name="Harris H.M."/>
            <person name="McCann A."/>
            <person name="Guo C."/>
            <person name="Argimon S."/>
            <person name="Zhang W."/>
            <person name="Yang X."/>
            <person name="Jeffery I.B."/>
            <person name="Cooney J.C."/>
            <person name="Kagawa T.F."/>
            <person name="Liu W."/>
            <person name="Song Y."/>
            <person name="Salvetti E."/>
            <person name="Wrobel A."/>
            <person name="Rasinkangas P."/>
            <person name="Parkhill J."/>
            <person name="Rea M.C."/>
            <person name="O'Sullivan O."/>
            <person name="Ritari J."/>
            <person name="Douillard F.P."/>
            <person name="Paul Ross R."/>
            <person name="Yang R."/>
            <person name="Briner A.E."/>
            <person name="Felis G.E."/>
            <person name="de Vos W.M."/>
            <person name="Barrangou R."/>
            <person name="Klaenhammer T.R."/>
            <person name="Caufield P.W."/>
            <person name="Cui Y."/>
            <person name="Zhang H."/>
            <person name="O'Toole P.W."/>
        </authorList>
    </citation>
    <scope>NUCLEOTIDE SEQUENCE [LARGE SCALE GENOMIC DNA]</scope>
    <source>
        <strain evidence="10 11">DSM 20690</strain>
    </source>
</reference>
<dbReference type="SMART" id="SM00479">
    <property type="entry name" value="EXOIII"/>
    <property type="match status" value="1"/>
</dbReference>
<dbReference type="AlphaFoldDB" id="A0A0R2JQ30"/>
<dbReference type="PANTHER" id="PTHR30231">
    <property type="entry name" value="DNA POLYMERASE III SUBUNIT EPSILON"/>
    <property type="match status" value="1"/>
</dbReference>
<dbReference type="Gene3D" id="3.40.50.10190">
    <property type="entry name" value="BRCT domain"/>
    <property type="match status" value="1"/>
</dbReference>
<dbReference type="InterPro" id="IPR013520">
    <property type="entry name" value="Ribonucl_H"/>
</dbReference>
<dbReference type="Pfam" id="PF00533">
    <property type="entry name" value="BRCT"/>
    <property type="match status" value="1"/>
</dbReference>
<dbReference type="InterPro" id="IPR036420">
    <property type="entry name" value="BRCT_dom_sf"/>
</dbReference>
<evidence type="ECO:0000256" key="8">
    <source>
        <dbReference type="ARBA" id="ARBA00070925"/>
    </source>
</evidence>
<evidence type="ECO:0000313" key="11">
    <source>
        <dbReference type="Proteomes" id="UP000051565"/>
    </source>
</evidence>
<dbReference type="Gene3D" id="3.30.420.10">
    <property type="entry name" value="Ribonuclease H-like superfamily/Ribonuclease H"/>
    <property type="match status" value="1"/>
</dbReference>
<dbReference type="PROSITE" id="PS50172">
    <property type="entry name" value="BRCT"/>
    <property type="match status" value="1"/>
</dbReference>
<dbReference type="PATRIC" id="fig|1122148.6.peg.652"/>
<dbReference type="GO" id="GO:0003677">
    <property type="term" value="F:DNA binding"/>
    <property type="evidence" value="ECO:0007669"/>
    <property type="project" value="InterPro"/>
</dbReference>
<comment type="caution">
    <text evidence="10">The sequence shown here is derived from an EMBL/GenBank/DDBJ whole genome shotgun (WGS) entry which is preliminary data.</text>
</comment>
<keyword evidence="2" id="KW-0548">Nucleotidyltransferase</keyword>
<dbReference type="InterPro" id="IPR006054">
    <property type="entry name" value="DnaQ"/>
</dbReference>
<keyword evidence="6" id="KW-0269">Exonuclease</keyword>
<keyword evidence="4" id="KW-0540">Nuclease</keyword>
<evidence type="ECO:0000256" key="5">
    <source>
        <dbReference type="ARBA" id="ARBA00022801"/>
    </source>
</evidence>
<evidence type="ECO:0000313" key="10">
    <source>
        <dbReference type="EMBL" id="KRN79225.1"/>
    </source>
</evidence>
<dbReference type="InterPro" id="IPR012337">
    <property type="entry name" value="RNaseH-like_sf"/>
</dbReference>
<evidence type="ECO:0000256" key="7">
    <source>
        <dbReference type="ARBA" id="ARBA00022932"/>
    </source>
</evidence>
<evidence type="ECO:0000256" key="4">
    <source>
        <dbReference type="ARBA" id="ARBA00022722"/>
    </source>
</evidence>
<dbReference type="GO" id="GO:0006260">
    <property type="term" value="P:DNA replication"/>
    <property type="evidence" value="ECO:0007669"/>
    <property type="project" value="UniProtKB-KW"/>
</dbReference>
<feature type="domain" description="BRCT" evidence="9">
    <location>
        <begin position="224"/>
        <end position="315"/>
    </location>
</feature>
<dbReference type="FunFam" id="3.30.420.10:FF:000045">
    <property type="entry name" value="3'-5' exonuclease DinG"/>
    <property type="match status" value="1"/>
</dbReference>